<organism evidence="2">
    <name type="scientific">Oryza brachyantha</name>
    <name type="common">malo sina</name>
    <dbReference type="NCBI Taxonomy" id="4533"/>
    <lineage>
        <taxon>Eukaryota</taxon>
        <taxon>Viridiplantae</taxon>
        <taxon>Streptophyta</taxon>
        <taxon>Embryophyta</taxon>
        <taxon>Tracheophyta</taxon>
        <taxon>Spermatophyta</taxon>
        <taxon>Magnoliopsida</taxon>
        <taxon>Liliopsida</taxon>
        <taxon>Poales</taxon>
        <taxon>Poaceae</taxon>
        <taxon>BOP clade</taxon>
        <taxon>Oryzoideae</taxon>
        <taxon>Oryzeae</taxon>
        <taxon>Oryzinae</taxon>
        <taxon>Oryza</taxon>
    </lineage>
</organism>
<dbReference type="Proteomes" id="UP000006038">
    <property type="component" value="Chromosome 5"/>
</dbReference>
<feature type="region of interest" description="Disordered" evidence="1">
    <location>
        <begin position="136"/>
        <end position="166"/>
    </location>
</feature>
<feature type="compositionally biased region" description="Basic and acidic residues" evidence="1">
    <location>
        <begin position="10"/>
        <end position="20"/>
    </location>
</feature>
<protein>
    <submittedName>
        <fullName evidence="2">Uncharacterized protein</fullName>
    </submittedName>
</protein>
<dbReference type="EnsemblPlants" id="OB05G34860.1">
    <property type="protein sequence ID" value="OB05G34860.1"/>
    <property type="gene ID" value="OB05G34860"/>
</dbReference>
<dbReference type="HOGENOM" id="CLU_1443122_0_0_1"/>
<feature type="compositionally biased region" description="Low complexity" evidence="1">
    <location>
        <begin position="136"/>
        <end position="146"/>
    </location>
</feature>
<reference evidence="2" key="1">
    <citation type="journal article" date="2013" name="Nat. Commun.">
        <title>Whole-genome sequencing of Oryza brachyantha reveals mechanisms underlying Oryza genome evolution.</title>
        <authorList>
            <person name="Chen J."/>
            <person name="Huang Q."/>
            <person name="Gao D."/>
            <person name="Wang J."/>
            <person name="Lang Y."/>
            <person name="Liu T."/>
            <person name="Li B."/>
            <person name="Bai Z."/>
            <person name="Luis Goicoechea J."/>
            <person name="Liang C."/>
            <person name="Chen C."/>
            <person name="Zhang W."/>
            <person name="Sun S."/>
            <person name="Liao Y."/>
            <person name="Zhang X."/>
            <person name="Yang L."/>
            <person name="Song C."/>
            <person name="Wang M."/>
            <person name="Shi J."/>
            <person name="Liu G."/>
            <person name="Liu J."/>
            <person name="Zhou H."/>
            <person name="Zhou W."/>
            <person name="Yu Q."/>
            <person name="An N."/>
            <person name="Chen Y."/>
            <person name="Cai Q."/>
            <person name="Wang B."/>
            <person name="Liu B."/>
            <person name="Min J."/>
            <person name="Huang Y."/>
            <person name="Wu H."/>
            <person name="Li Z."/>
            <person name="Zhang Y."/>
            <person name="Yin Y."/>
            <person name="Song W."/>
            <person name="Jiang J."/>
            <person name="Jackson S.A."/>
            <person name="Wing R.A."/>
            <person name="Wang J."/>
            <person name="Chen M."/>
        </authorList>
    </citation>
    <scope>NUCLEOTIDE SEQUENCE [LARGE SCALE GENOMIC DNA]</scope>
    <source>
        <strain evidence="2">cv. IRGC 101232</strain>
    </source>
</reference>
<feature type="region of interest" description="Disordered" evidence="1">
    <location>
        <begin position="1"/>
        <end position="20"/>
    </location>
</feature>
<proteinExistence type="predicted"/>
<dbReference type="Gramene" id="OB05G34860.1">
    <property type="protein sequence ID" value="OB05G34860.1"/>
    <property type="gene ID" value="OB05G34860"/>
</dbReference>
<evidence type="ECO:0000256" key="1">
    <source>
        <dbReference type="SAM" id="MobiDB-lite"/>
    </source>
</evidence>
<evidence type="ECO:0000313" key="2">
    <source>
        <dbReference type="EnsemblPlants" id="OB05G34860.1"/>
    </source>
</evidence>
<feature type="compositionally biased region" description="Basic and acidic residues" evidence="1">
    <location>
        <begin position="157"/>
        <end position="166"/>
    </location>
</feature>
<sequence>MALAMPSCFSRRESSRRRDAELELDAGKVAADADRLFRRRRSPLASAAARGDVLRNRLEILVGAEGMGRAEAGGGGGEEEGVVGGGGGAAAGEGDDEVEVRVGAVVVGVRCGGGGGCPDGGEVEVEEGAVVLAVPRAGVRSSSSSSNGGDGTRAAPRRQEAEDVHGWEVGRQGWAWVGFKPGAPRGRR</sequence>
<name>J3MA62_ORYBR</name>
<evidence type="ECO:0000313" key="3">
    <source>
        <dbReference type="Proteomes" id="UP000006038"/>
    </source>
</evidence>
<feature type="region of interest" description="Disordered" evidence="1">
    <location>
        <begin position="68"/>
        <end position="95"/>
    </location>
</feature>
<dbReference type="AlphaFoldDB" id="J3MA62"/>
<keyword evidence="3" id="KW-1185">Reference proteome</keyword>
<accession>J3MA62</accession>
<reference evidence="2" key="2">
    <citation type="submission" date="2013-04" db="UniProtKB">
        <authorList>
            <consortium name="EnsemblPlants"/>
        </authorList>
    </citation>
    <scope>IDENTIFICATION</scope>
</reference>
<feature type="compositionally biased region" description="Gly residues" evidence="1">
    <location>
        <begin position="71"/>
        <end position="91"/>
    </location>
</feature>